<keyword evidence="2" id="KW-1185">Reference proteome</keyword>
<evidence type="ECO:0000313" key="1">
    <source>
        <dbReference type="EMBL" id="KYC43125.1"/>
    </source>
</evidence>
<dbReference type="Proteomes" id="UP000076925">
    <property type="component" value="Unassembled WGS sequence"/>
</dbReference>
<protein>
    <submittedName>
        <fullName evidence="1">Uncharacterized protein</fullName>
    </submittedName>
</protein>
<reference evidence="1 2" key="1">
    <citation type="journal article" date="2013" name="Genome Biol. Evol.">
        <title>Genomes of Stigonematalean cyanobacteria (subsection V) and the evolution of oxygenic photosynthesis from prokaryotes to plastids.</title>
        <authorList>
            <person name="Dagan T."/>
            <person name="Roettger M."/>
            <person name="Stucken K."/>
            <person name="Landan G."/>
            <person name="Koch R."/>
            <person name="Major P."/>
            <person name="Gould S.B."/>
            <person name="Goremykin V.V."/>
            <person name="Rippka R."/>
            <person name="Tandeau de Marsac N."/>
            <person name="Gugger M."/>
            <person name="Lockhart P.J."/>
            <person name="Allen J.F."/>
            <person name="Brune I."/>
            <person name="Maus I."/>
            <person name="Puhler A."/>
            <person name="Martin W.F."/>
        </authorList>
    </citation>
    <scope>NUCLEOTIDE SEQUENCE [LARGE SCALE GENOMIC DNA]</scope>
    <source>
        <strain evidence="1 2">PCC 7110</strain>
    </source>
</reference>
<organism evidence="1 2">
    <name type="scientific">Scytonema hofmannii PCC 7110</name>
    <dbReference type="NCBI Taxonomy" id="128403"/>
    <lineage>
        <taxon>Bacteria</taxon>
        <taxon>Bacillati</taxon>
        <taxon>Cyanobacteriota</taxon>
        <taxon>Cyanophyceae</taxon>
        <taxon>Nostocales</taxon>
        <taxon>Scytonemataceae</taxon>
        <taxon>Scytonema</taxon>
    </lineage>
</organism>
<proteinExistence type="predicted"/>
<sequence length="132" mass="14943">MLPKKADERRHYQVLEVNQPQTYRLAPSTRYNGSLSAKITATMVNHPSQTTTPASFTSRIPSLESGARLTRPEFERRYSAMPDVKKAELIAGIVYVASPQIMLRSFICYEQVCQRVDRISTAIHSVIETKTI</sequence>
<gene>
    <name evidence="1" type="ORF">WA1_13575</name>
</gene>
<name>A0A139XEK9_9CYAN</name>
<accession>A0A139XEK9</accession>
<comment type="caution">
    <text evidence="1">The sequence shown here is derived from an EMBL/GenBank/DDBJ whole genome shotgun (WGS) entry which is preliminary data.</text>
</comment>
<dbReference type="EMBL" id="ANNX02000016">
    <property type="protein sequence ID" value="KYC43125.1"/>
    <property type="molecule type" value="Genomic_DNA"/>
</dbReference>
<dbReference type="AlphaFoldDB" id="A0A139XEK9"/>
<dbReference type="STRING" id="128403.WA1_13575"/>
<evidence type="ECO:0000313" key="2">
    <source>
        <dbReference type="Proteomes" id="UP000076925"/>
    </source>
</evidence>